<evidence type="ECO:0000313" key="2">
    <source>
        <dbReference type="Proteomes" id="UP000252893"/>
    </source>
</evidence>
<dbReference type="OrthoDB" id="2004071at2"/>
<protein>
    <recommendedName>
        <fullName evidence="3">Mobilization protein MobC</fullName>
    </recommendedName>
</protein>
<dbReference type="AlphaFoldDB" id="A0A366DFF7"/>
<dbReference type="EMBL" id="QNRH01000018">
    <property type="protein sequence ID" value="RBO88771.1"/>
    <property type="molecule type" value="Genomic_DNA"/>
</dbReference>
<name>A0A366DFF7_9HYPH</name>
<evidence type="ECO:0008006" key="3">
    <source>
        <dbReference type="Google" id="ProtNLM"/>
    </source>
</evidence>
<proteinExistence type="predicted"/>
<gene>
    <name evidence="1" type="ORF">DFR47_11812</name>
</gene>
<sequence>MPAQGHRKPVHSRRDKQMTFWVTAAERDRIRENAERAGVSPSAFVRGLALGKPMTAKPQGEAKELLRQLNRIGNNLQQLQRHAHMIGPSVFECLTHVYARVDAALAQWATGAVSIVLAPELITRLAHAGAVVNQLAHQANSRKPVTESDLLCALHDLTEKLLPVMR</sequence>
<evidence type="ECO:0000313" key="1">
    <source>
        <dbReference type="EMBL" id="RBO88771.1"/>
    </source>
</evidence>
<reference evidence="1 2" key="1">
    <citation type="submission" date="2018-06" db="EMBL/GenBank/DDBJ databases">
        <title>Genomic Encyclopedia of Type Strains, Phase IV (KMG-IV): sequencing the most valuable type-strain genomes for metagenomic binning, comparative biology and taxonomic classification.</title>
        <authorList>
            <person name="Goeker M."/>
        </authorList>
    </citation>
    <scope>NUCLEOTIDE SEQUENCE [LARGE SCALE GENOMIC DNA]</scope>
    <source>
        <strain evidence="1 2">DSM 25619</strain>
    </source>
</reference>
<dbReference type="RefSeq" id="WP_113946461.1">
    <property type="nucleotide sequence ID" value="NZ_JBHEEG010000017.1"/>
</dbReference>
<organism evidence="1 2">
    <name type="scientific">Pseudochrobactrum asaccharolyticum</name>
    <dbReference type="NCBI Taxonomy" id="354351"/>
    <lineage>
        <taxon>Bacteria</taxon>
        <taxon>Pseudomonadati</taxon>
        <taxon>Pseudomonadota</taxon>
        <taxon>Alphaproteobacteria</taxon>
        <taxon>Hyphomicrobiales</taxon>
        <taxon>Brucellaceae</taxon>
        <taxon>Pseudochrobactrum</taxon>
    </lineage>
</organism>
<dbReference type="Proteomes" id="UP000252893">
    <property type="component" value="Unassembled WGS sequence"/>
</dbReference>
<dbReference type="Pfam" id="PF21983">
    <property type="entry name" value="NikA-like"/>
    <property type="match status" value="1"/>
</dbReference>
<accession>A0A366DFF7</accession>
<dbReference type="InterPro" id="IPR053842">
    <property type="entry name" value="NikA-like"/>
</dbReference>
<keyword evidence="2" id="KW-1185">Reference proteome</keyword>
<comment type="caution">
    <text evidence="1">The sequence shown here is derived from an EMBL/GenBank/DDBJ whole genome shotgun (WGS) entry which is preliminary data.</text>
</comment>